<dbReference type="InterPro" id="IPR003605">
    <property type="entry name" value="GS_dom"/>
</dbReference>
<keyword evidence="10 19" id="KW-0067">ATP-binding</keyword>
<sequence length="524" mass="59131">MWMEFSRFYRVLFCIICTGITNFPLTAQAVVTSKNSTRYTCYNCEGACDKVTTCDNALECYSVTVIDTFGDVTLQKGCVSKTDYQSFMCLAKEYASEKPNSAKYSLFCCQGDFCNNGSFPVLPPRVFTTSDDDPNTDNIVKILLYILCPVVILCIILAIVIVVLRYVHKRRMASLVGHNDFENFYHDDLTAIDNTLKELFEYSVTSGSGSGLPLIIQRTLARQISLVECIGKGRYGEVWRGVWHGENVAVKIFFSTDEASWARETEIYSTMMLRHENILGYMGSDVTSYNSCTQLWLITHYHELGSLYDYLNSHTLTHQQMMTIVISAASGIVHLHTEIFGTDGKPAIAHRDIKSKNILVKLNGTCVIADFGLAVTHTQTTGKTNVAQNYRVGTKRYMAPEVLEEKMNPAVFESYRRVDMYAFGLVLWEVCLRCLTGGIAEEYHPPFHDCVPSDPSFEDMRKVVCIDQQRPVIPNRWSSDMTLSAMTKLMKECWHQNPSARLTALRVKKTLAKIAAADPKIHLD</sequence>
<dbReference type="Pfam" id="PF08515">
    <property type="entry name" value="TGF_beta_GS"/>
    <property type="match status" value="1"/>
</dbReference>
<dbReference type="Gene3D" id="1.10.510.10">
    <property type="entry name" value="Transferase(Phosphotransferase) domain 1"/>
    <property type="match status" value="1"/>
</dbReference>
<dbReference type="Gene3D" id="3.30.200.20">
    <property type="entry name" value="Phosphorylase Kinase, domain 1"/>
    <property type="match status" value="1"/>
</dbReference>
<accession>A0A087UEG3</accession>
<comment type="subcellular location">
    <subcellularLocation>
        <location evidence="1 22">Membrane</location>
        <topology evidence="1 22">Single-pass type I membrane protein</topology>
    </subcellularLocation>
</comment>
<dbReference type="EMBL" id="KK119460">
    <property type="protein sequence ID" value="KFM75752.1"/>
    <property type="molecule type" value="Genomic_DNA"/>
</dbReference>
<evidence type="ECO:0000256" key="2">
    <source>
        <dbReference type="ARBA" id="ARBA00009605"/>
    </source>
</evidence>
<keyword evidence="13 22" id="KW-0472">Membrane</keyword>
<keyword evidence="11 22" id="KW-0460">Magnesium</keyword>
<feature type="non-terminal residue" evidence="26">
    <location>
        <position position="524"/>
    </location>
</feature>
<dbReference type="InterPro" id="IPR000719">
    <property type="entry name" value="Prot_kinase_dom"/>
</dbReference>
<comment type="catalytic activity">
    <reaction evidence="16">
        <text>L-seryl-[receptor-protein] + ATP = O-phospho-L-seryl-[receptor-protein] + ADP + H(+)</text>
        <dbReference type="Rhea" id="RHEA:18673"/>
        <dbReference type="Rhea" id="RHEA-COMP:11022"/>
        <dbReference type="Rhea" id="RHEA-COMP:11023"/>
        <dbReference type="ChEBI" id="CHEBI:15378"/>
        <dbReference type="ChEBI" id="CHEBI:29999"/>
        <dbReference type="ChEBI" id="CHEBI:30616"/>
        <dbReference type="ChEBI" id="CHEBI:83421"/>
        <dbReference type="ChEBI" id="CHEBI:456216"/>
        <dbReference type="EC" id="2.7.11.30"/>
    </reaction>
</comment>
<feature type="transmembrane region" description="Helical" evidence="22">
    <location>
        <begin position="142"/>
        <end position="164"/>
    </location>
</feature>
<dbReference type="OMA" id="WHSDPTL"/>
<dbReference type="GO" id="GO:0004675">
    <property type="term" value="F:transmembrane receptor protein serine/threonine kinase activity"/>
    <property type="evidence" value="ECO:0007669"/>
    <property type="project" value="UniProtKB-EC"/>
</dbReference>
<evidence type="ECO:0000256" key="11">
    <source>
        <dbReference type="ARBA" id="ARBA00022842"/>
    </source>
</evidence>
<evidence type="ECO:0000256" key="9">
    <source>
        <dbReference type="ARBA" id="ARBA00022777"/>
    </source>
</evidence>
<keyword evidence="27" id="KW-1185">Reference proteome</keyword>
<dbReference type="PRINTS" id="PR00653">
    <property type="entry name" value="ACTIVIN2R"/>
</dbReference>
<protein>
    <recommendedName>
        <fullName evidence="22">Serine/threonine-protein kinase receptor</fullName>
        <ecNumber evidence="22">2.7.11.30</ecNumber>
    </recommendedName>
</protein>
<evidence type="ECO:0000256" key="5">
    <source>
        <dbReference type="ARBA" id="ARBA00022692"/>
    </source>
</evidence>
<comment type="catalytic activity">
    <reaction evidence="17 22">
        <text>L-threonyl-[receptor-protein] + ATP = O-phospho-L-threonyl-[receptor-protein] + ADP + H(+)</text>
        <dbReference type="Rhea" id="RHEA:44880"/>
        <dbReference type="Rhea" id="RHEA-COMP:11024"/>
        <dbReference type="Rhea" id="RHEA-COMP:11025"/>
        <dbReference type="ChEBI" id="CHEBI:15378"/>
        <dbReference type="ChEBI" id="CHEBI:30013"/>
        <dbReference type="ChEBI" id="CHEBI:30616"/>
        <dbReference type="ChEBI" id="CHEBI:61977"/>
        <dbReference type="ChEBI" id="CHEBI:456216"/>
        <dbReference type="EC" id="2.7.11.30"/>
    </reaction>
</comment>
<keyword evidence="22" id="KW-0464">Manganese</keyword>
<dbReference type="InterPro" id="IPR045860">
    <property type="entry name" value="Snake_toxin-like_sf"/>
</dbReference>
<feature type="chain" id="PRO_5005412739" description="Serine/threonine-protein kinase receptor" evidence="23">
    <location>
        <begin position="30"/>
        <end position="524"/>
    </location>
</feature>
<evidence type="ECO:0000256" key="23">
    <source>
        <dbReference type="SAM" id="SignalP"/>
    </source>
</evidence>
<dbReference type="SUPFAM" id="SSF56112">
    <property type="entry name" value="Protein kinase-like (PK-like)"/>
    <property type="match status" value="1"/>
</dbReference>
<dbReference type="PROSITE" id="PS00108">
    <property type="entry name" value="PROTEIN_KINASE_ST"/>
    <property type="match status" value="1"/>
</dbReference>
<evidence type="ECO:0000256" key="16">
    <source>
        <dbReference type="ARBA" id="ARBA00047681"/>
    </source>
</evidence>
<dbReference type="PIRSF" id="PIRSF037393">
    <property type="entry name" value="TGFRII"/>
    <property type="match status" value="1"/>
</dbReference>
<gene>
    <name evidence="26" type="ORF">X975_12053</name>
</gene>
<evidence type="ECO:0000256" key="20">
    <source>
        <dbReference type="PIRSR" id="PIRSR037393-3"/>
    </source>
</evidence>
<dbReference type="InterPro" id="IPR001245">
    <property type="entry name" value="Ser-Thr/Tyr_kinase_cat_dom"/>
</dbReference>
<dbReference type="SUPFAM" id="SSF57302">
    <property type="entry name" value="Snake toxin-like"/>
    <property type="match status" value="1"/>
</dbReference>
<evidence type="ECO:0000256" key="19">
    <source>
        <dbReference type="PIRSR" id="PIRSR037393-2"/>
    </source>
</evidence>
<keyword evidence="6 22" id="KW-0479">Metal-binding</keyword>
<evidence type="ECO:0000256" key="17">
    <source>
        <dbReference type="ARBA" id="ARBA00048773"/>
    </source>
</evidence>
<dbReference type="PROSITE" id="PS50011">
    <property type="entry name" value="PROTEIN_KINASE_DOM"/>
    <property type="match status" value="1"/>
</dbReference>
<dbReference type="PROSITE" id="PS51256">
    <property type="entry name" value="GS"/>
    <property type="match status" value="1"/>
</dbReference>
<dbReference type="FunFam" id="1.10.510.10:FF:000018">
    <property type="entry name" value="Receptor protein serine/threonine kinase"/>
    <property type="match status" value="1"/>
</dbReference>
<dbReference type="InterPro" id="IPR000472">
    <property type="entry name" value="Activin_recp"/>
</dbReference>
<dbReference type="SMART" id="SM00467">
    <property type="entry name" value="GS"/>
    <property type="match status" value="1"/>
</dbReference>
<feature type="signal peptide" evidence="23">
    <location>
        <begin position="1"/>
        <end position="29"/>
    </location>
</feature>
<keyword evidence="20" id="KW-1015">Disulfide bond</keyword>
<keyword evidence="15" id="KW-0325">Glycoprotein</keyword>
<dbReference type="Pfam" id="PF07714">
    <property type="entry name" value="PK_Tyr_Ser-Thr"/>
    <property type="match status" value="1"/>
</dbReference>
<organism evidence="26 27">
    <name type="scientific">Stegodyphus mimosarum</name>
    <name type="common">African social velvet spider</name>
    <dbReference type="NCBI Taxonomy" id="407821"/>
    <lineage>
        <taxon>Eukaryota</taxon>
        <taxon>Metazoa</taxon>
        <taxon>Ecdysozoa</taxon>
        <taxon>Arthropoda</taxon>
        <taxon>Chelicerata</taxon>
        <taxon>Arachnida</taxon>
        <taxon>Araneae</taxon>
        <taxon>Araneomorphae</taxon>
        <taxon>Entelegynae</taxon>
        <taxon>Eresoidea</taxon>
        <taxon>Eresidae</taxon>
        <taxon>Stegodyphus</taxon>
    </lineage>
</organism>
<evidence type="ECO:0000256" key="14">
    <source>
        <dbReference type="ARBA" id="ARBA00023170"/>
    </source>
</evidence>
<feature type="disulfide bond" evidence="20">
    <location>
        <begin position="109"/>
        <end position="114"/>
    </location>
</feature>
<comment type="cofactor">
    <cofactor evidence="22">
        <name>Mg(2+)</name>
        <dbReference type="ChEBI" id="CHEBI:18420"/>
    </cofactor>
    <cofactor evidence="22">
        <name>Mn(2+)</name>
        <dbReference type="ChEBI" id="CHEBI:29035"/>
    </cofactor>
</comment>
<dbReference type="Gene3D" id="2.10.60.10">
    <property type="entry name" value="CD59"/>
    <property type="match status" value="1"/>
</dbReference>
<dbReference type="PANTHER" id="PTHR23255:SF72">
    <property type="entry name" value="RECEPTOR PROTEIN SERINE_THREONINE KINASE"/>
    <property type="match status" value="1"/>
</dbReference>
<evidence type="ECO:0000256" key="1">
    <source>
        <dbReference type="ARBA" id="ARBA00004479"/>
    </source>
</evidence>
<evidence type="ECO:0000256" key="22">
    <source>
        <dbReference type="RuleBase" id="RU361271"/>
    </source>
</evidence>
<keyword evidence="12 22" id="KW-1133">Transmembrane helix</keyword>
<keyword evidence="5 22" id="KW-0812">Transmembrane</keyword>
<dbReference type="OrthoDB" id="69842at2759"/>
<evidence type="ECO:0000256" key="13">
    <source>
        <dbReference type="ARBA" id="ARBA00023136"/>
    </source>
</evidence>
<name>A0A087UEG3_STEMI</name>
<keyword evidence="8 19" id="KW-0547">Nucleotide-binding</keyword>
<dbReference type="EC" id="2.7.11.30" evidence="22"/>
<keyword evidence="3 22" id="KW-0723">Serine/threonine-protein kinase</keyword>
<proteinExistence type="inferred from homology"/>
<dbReference type="Pfam" id="PF01064">
    <property type="entry name" value="Activin_recp"/>
    <property type="match status" value="1"/>
</dbReference>
<evidence type="ECO:0000259" key="24">
    <source>
        <dbReference type="PROSITE" id="PS50011"/>
    </source>
</evidence>
<keyword evidence="4 22" id="KW-0808">Transferase</keyword>
<evidence type="ECO:0000256" key="8">
    <source>
        <dbReference type="ARBA" id="ARBA00022741"/>
    </source>
</evidence>
<dbReference type="InterPro" id="IPR008271">
    <property type="entry name" value="Ser/Thr_kinase_AS"/>
</dbReference>
<dbReference type="AlphaFoldDB" id="A0A087UEG3"/>
<dbReference type="InterPro" id="IPR000333">
    <property type="entry name" value="TGFB_receptor"/>
</dbReference>
<feature type="disulfide bond" evidence="20">
    <location>
        <begin position="41"/>
        <end position="44"/>
    </location>
</feature>
<feature type="domain" description="Protein kinase" evidence="24">
    <location>
        <begin position="224"/>
        <end position="521"/>
    </location>
</feature>
<evidence type="ECO:0000256" key="21">
    <source>
        <dbReference type="PROSITE-ProRule" id="PRU10141"/>
    </source>
</evidence>
<evidence type="ECO:0000256" key="6">
    <source>
        <dbReference type="ARBA" id="ARBA00022723"/>
    </source>
</evidence>
<dbReference type="GO" id="GO:0006950">
    <property type="term" value="P:response to stress"/>
    <property type="evidence" value="ECO:0007669"/>
    <property type="project" value="UniProtKB-ARBA"/>
</dbReference>
<dbReference type="GO" id="GO:0005524">
    <property type="term" value="F:ATP binding"/>
    <property type="evidence" value="ECO:0007669"/>
    <property type="project" value="UniProtKB-UniRule"/>
</dbReference>
<evidence type="ECO:0000256" key="4">
    <source>
        <dbReference type="ARBA" id="ARBA00022679"/>
    </source>
</evidence>
<dbReference type="InterPro" id="IPR017194">
    <property type="entry name" value="Transform_growth_fac-b_typ-2"/>
</dbReference>
<dbReference type="Proteomes" id="UP000054359">
    <property type="component" value="Unassembled WGS sequence"/>
</dbReference>
<keyword evidence="9 22" id="KW-0418">Kinase</keyword>
<dbReference type="InterPro" id="IPR011009">
    <property type="entry name" value="Kinase-like_dom_sf"/>
</dbReference>
<dbReference type="CDD" id="cd14142">
    <property type="entry name" value="STKc_ACVR1_ALK1"/>
    <property type="match status" value="1"/>
</dbReference>
<keyword evidence="7 23" id="KW-0732">Signal</keyword>
<evidence type="ECO:0000313" key="27">
    <source>
        <dbReference type="Proteomes" id="UP000054359"/>
    </source>
</evidence>
<dbReference type="PANTHER" id="PTHR23255">
    <property type="entry name" value="TRANSFORMING GROWTH FACTOR-BETA RECEPTOR TYPE I AND II"/>
    <property type="match status" value="1"/>
</dbReference>
<dbReference type="FunFam" id="3.30.200.20:FF:000064">
    <property type="entry name" value="Receptor protein serine/threonine kinase"/>
    <property type="match status" value="1"/>
</dbReference>
<dbReference type="CDD" id="cd23600">
    <property type="entry name" value="TFP_LU_ECD_Sax"/>
    <property type="match status" value="1"/>
</dbReference>
<feature type="domain" description="GS" evidence="25">
    <location>
        <begin position="194"/>
        <end position="223"/>
    </location>
</feature>
<reference evidence="26 27" key="1">
    <citation type="submission" date="2013-11" db="EMBL/GenBank/DDBJ databases">
        <title>Genome sequencing of Stegodyphus mimosarum.</title>
        <authorList>
            <person name="Bechsgaard J."/>
        </authorList>
    </citation>
    <scope>NUCLEOTIDE SEQUENCE [LARGE SCALE GENOMIC DNA]</scope>
</reference>
<evidence type="ECO:0000256" key="15">
    <source>
        <dbReference type="ARBA" id="ARBA00023180"/>
    </source>
</evidence>
<dbReference type="GO" id="GO:0070724">
    <property type="term" value="C:BMP receptor complex"/>
    <property type="evidence" value="ECO:0007669"/>
    <property type="project" value="TreeGrafter"/>
</dbReference>
<dbReference type="SMART" id="SM00220">
    <property type="entry name" value="S_TKc"/>
    <property type="match status" value="1"/>
</dbReference>
<evidence type="ECO:0000256" key="12">
    <source>
        <dbReference type="ARBA" id="ARBA00022989"/>
    </source>
</evidence>
<evidence type="ECO:0000259" key="25">
    <source>
        <dbReference type="PROSITE" id="PS51256"/>
    </source>
</evidence>
<evidence type="ECO:0000256" key="7">
    <source>
        <dbReference type="ARBA" id="ARBA00022729"/>
    </source>
</evidence>
<feature type="binding site" evidence="19 21">
    <location>
        <position position="251"/>
    </location>
    <ligand>
        <name>ATP</name>
        <dbReference type="ChEBI" id="CHEBI:30616"/>
    </ligand>
</feature>
<dbReference type="PROSITE" id="PS00107">
    <property type="entry name" value="PROTEIN_KINASE_ATP"/>
    <property type="match status" value="1"/>
</dbReference>
<dbReference type="GO" id="GO:0071363">
    <property type="term" value="P:cellular response to growth factor stimulus"/>
    <property type="evidence" value="ECO:0007669"/>
    <property type="project" value="TreeGrafter"/>
</dbReference>
<evidence type="ECO:0000256" key="3">
    <source>
        <dbReference type="ARBA" id="ARBA00022527"/>
    </source>
</evidence>
<keyword evidence="14 22" id="KW-0675">Receptor</keyword>
<dbReference type="STRING" id="407821.A0A087UEG3"/>
<evidence type="ECO:0000256" key="10">
    <source>
        <dbReference type="ARBA" id="ARBA00022840"/>
    </source>
</evidence>
<dbReference type="GO" id="GO:0046872">
    <property type="term" value="F:metal ion binding"/>
    <property type="evidence" value="ECO:0007669"/>
    <property type="project" value="UniProtKB-KW"/>
</dbReference>
<feature type="active site" description="Proton acceptor" evidence="18">
    <location>
        <position position="352"/>
    </location>
</feature>
<dbReference type="InterPro" id="IPR017441">
    <property type="entry name" value="Protein_kinase_ATP_BS"/>
</dbReference>
<comment type="similarity">
    <text evidence="2 22">Belongs to the protein kinase superfamily. TKL Ser/Thr protein kinase family. TGFB receptor subfamily.</text>
</comment>
<evidence type="ECO:0000313" key="26">
    <source>
        <dbReference type="EMBL" id="KFM75752.1"/>
    </source>
</evidence>
<evidence type="ECO:0000256" key="18">
    <source>
        <dbReference type="PIRSR" id="PIRSR037393-1"/>
    </source>
</evidence>